<dbReference type="InterPro" id="IPR042240">
    <property type="entry name" value="CHASE_sf"/>
</dbReference>
<evidence type="ECO:0000259" key="17">
    <source>
        <dbReference type="PROSITE" id="PS50110"/>
    </source>
</evidence>
<dbReference type="RefSeq" id="WP_121636779.1">
    <property type="nucleotide sequence ID" value="NZ_CP033065.1"/>
</dbReference>
<keyword evidence="12" id="KW-0902">Two-component regulatory system</keyword>
<evidence type="ECO:0000256" key="4">
    <source>
        <dbReference type="ARBA" id="ARBA00022475"/>
    </source>
</evidence>
<dbReference type="Gene3D" id="3.30.450.350">
    <property type="entry name" value="CHASE domain"/>
    <property type="match status" value="1"/>
</dbReference>
<dbReference type="CDD" id="cd17546">
    <property type="entry name" value="REC_hyHK_CKI1_RcsC-like"/>
    <property type="match status" value="1"/>
</dbReference>
<dbReference type="FunFam" id="3.30.565.10:FF:000010">
    <property type="entry name" value="Sensor histidine kinase RcsC"/>
    <property type="match status" value="1"/>
</dbReference>
<dbReference type="SMART" id="SM00388">
    <property type="entry name" value="HisKA"/>
    <property type="match status" value="1"/>
</dbReference>
<dbReference type="SMART" id="SM01079">
    <property type="entry name" value="CHASE"/>
    <property type="match status" value="1"/>
</dbReference>
<dbReference type="PROSITE" id="PS50110">
    <property type="entry name" value="RESPONSE_REGULATORY"/>
    <property type="match status" value="1"/>
</dbReference>
<dbReference type="InterPro" id="IPR005467">
    <property type="entry name" value="His_kinase_dom"/>
</dbReference>
<dbReference type="GO" id="GO:0000155">
    <property type="term" value="F:phosphorelay sensor kinase activity"/>
    <property type="evidence" value="ECO:0007669"/>
    <property type="project" value="InterPro"/>
</dbReference>
<dbReference type="PROSITE" id="PS50109">
    <property type="entry name" value="HIS_KIN"/>
    <property type="match status" value="1"/>
</dbReference>
<feature type="transmembrane region" description="Helical" evidence="15">
    <location>
        <begin position="125"/>
        <end position="145"/>
    </location>
</feature>
<dbReference type="CDD" id="cd00082">
    <property type="entry name" value="HisKA"/>
    <property type="match status" value="1"/>
</dbReference>
<organism evidence="19 20">
    <name type="scientific">Pseudoalteromonas agarivorans</name>
    <dbReference type="NCBI Taxonomy" id="176102"/>
    <lineage>
        <taxon>Bacteria</taxon>
        <taxon>Pseudomonadati</taxon>
        <taxon>Pseudomonadota</taxon>
        <taxon>Gammaproteobacteria</taxon>
        <taxon>Alteromonadales</taxon>
        <taxon>Pseudoalteromonadaceae</taxon>
        <taxon>Pseudoalteromonas</taxon>
    </lineage>
</organism>
<dbReference type="InterPro" id="IPR003661">
    <property type="entry name" value="HisK_dim/P_dom"/>
</dbReference>
<dbReference type="Gene3D" id="1.10.287.130">
    <property type="match status" value="1"/>
</dbReference>
<evidence type="ECO:0000256" key="7">
    <source>
        <dbReference type="ARBA" id="ARBA00022692"/>
    </source>
</evidence>
<dbReference type="EC" id="2.7.13.3" evidence="3"/>
<dbReference type="GO" id="GO:0005524">
    <property type="term" value="F:ATP binding"/>
    <property type="evidence" value="ECO:0007669"/>
    <property type="project" value="UniProtKB-KW"/>
</dbReference>
<evidence type="ECO:0000256" key="9">
    <source>
        <dbReference type="ARBA" id="ARBA00022777"/>
    </source>
</evidence>
<dbReference type="EMBL" id="CP033065">
    <property type="protein sequence ID" value="AYM85237.1"/>
    <property type="molecule type" value="Genomic_DNA"/>
</dbReference>
<keyword evidence="4" id="KW-1003">Cell membrane</keyword>
<dbReference type="AlphaFoldDB" id="A0AAD0TVL5"/>
<evidence type="ECO:0000256" key="13">
    <source>
        <dbReference type="ARBA" id="ARBA00023136"/>
    </source>
</evidence>
<reference evidence="19 20" key="1">
    <citation type="submission" date="2018-10" db="EMBL/GenBank/DDBJ databases">
        <title>Complete Genome Sequence and Transcriptomic Profiles of a Marine Bacterium, Pseudoalteromonas agarivorans Hao 2018.</title>
        <authorList>
            <person name="Hao L."/>
        </authorList>
    </citation>
    <scope>NUCLEOTIDE SEQUENCE [LARGE SCALE GENOMIC DNA]</scope>
    <source>
        <strain evidence="19 20">Hao 2018</strain>
    </source>
</reference>
<keyword evidence="5 14" id="KW-0597">Phosphoprotein</keyword>
<feature type="transmembrane region" description="Helical" evidence="15">
    <location>
        <begin position="91"/>
        <end position="113"/>
    </location>
</feature>
<dbReference type="InterPro" id="IPR003594">
    <property type="entry name" value="HATPase_dom"/>
</dbReference>
<dbReference type="InterPro" id="IPR006189">
    <property type="entry name" value="CHASE_dom"/>
</dbReference>
<accession>A0AAD0TVL5</accession>
<dbReference type="SMART" id="SM00448">
    <property type="entry name" value="REC"/>
    <property type="match status" value="1"/>
</dbReference>
<dbReference type="InterPro" id="IPR011006">
    <property type="entry name" value="CheY-like_superfamily"/>
</dbReference>
<dbReference type="InterPro" id="IPR001789">
    <property type="entry name" value="Sig_transdc_resp-reg_receiver"/>
</dbReference>
<keyword evidence="7 15" id="KW-0812">Transmembrane</keyword>
<feature type="transmembrane region" description="Helical" evidence="15">
    <location>
        <begin position="484"/>
        <end position="506"/>
    </location>
</feature>
<dbReference type="GO" id="GO:0005886">
    <property type="term" value="C:plasma membrane"/>
    <property type="evidence" value="ECO:0007669"/>
    <property type="project" value="UniProtKB-SubCell"/>
</dbReference>
<keyword evidence="8" id="KW-0547">Nucleotide-binding</keyword>
<feature type="modified residue" description="4-aspartylphosphate" evidence="14">
    <location>
        <position position="834"/>
    </location>
</feature>
<feature type="domain" description="Histidine kinase" evidence="16">
    <location>
        <begin position="544"/>
        <end position="765"/>
    </location>
</feature>
<evidence type="ECO:0000256" key="3">
    <source>
        <dbReference type="ARBA" id="ARBA00012438"/>
    </source>
</evidence>
<keyword evidence="10" id="KW-0067">ATP-binding</keyword>
<evidence type="ECO:0000256" key="6">
    <source>
        <dbReference type="ARBA" id="ARBA00022679"/>
    </source>
</evidence>
<feature type="domain" description="Response regulatory" evidence="17">
    <location>
        <begin position="785"/>
        <end position="901"/>
    </location>
</feature>
<dbReference type="SUPFAM" id="SSF55874">
    <property type="entry name" value="ATPase domain of HSP90 chaperone/DNA topoisomerase II/histidine kinase"/>
    <property type="match status" value="1"/>
</dbReference>
<dbReference type="CDD" id="cd16922">
    <property type="entry name" value="HATPase_EvgS-ArcB-TorS-like"/>
    <property type="match status" value="1"/>
</dbReference>
<dbReference type="InterPro" id="IPR036097">
    <property type="entry name" value="HisK_dim/P_sf"/>
</dbReference>
<evidence type="ECO:0000256" key="11">
    <source>
        <dbReference type="ARBA" id="ARBA00022989"/>
    </source>
</evidence>
<dbReference type="InterPro" id="IPR007895">
    <property type="entry name" value="MASE1"/>
</dbReference>
<dbReference type="InterPro" id="IPR004358">
    <property type="entry name" value="Sig_transdc_His_kin-like_C"/>
</dbReference>
<gene>
    <name evidence="19" type="ORF">D9T18_00290</name>
</gene>
<dbReference type="InterPro" id="IPR036890">
    <property type="entry name" value="HATPase_C_sf"/>
</dbReference>
<dbReference type="SMART" id="SM00387">
    <property type="entry name" value="HATPase_c"/>
    <property type="match status" value="1"/>
</dbReference>
<name>A0AAD0TVL5_9GAMM</name>
<dbReference type="SUPFAM" id="SSF47384">
    <property type="entry name" value="Homodimeric domain of signal transducing histidine kinase"/>
    <property type="match status" value="1"/>
</dbReference>
<feature type="domain" description="CHASE" evidence="18">
    <location>
        <begin position="261"/>
        <end position="419"/>
    </location>
</feature>
<evidence type="ECO:0000256" key="15">
    <source>
        <dbReference type="SAM" id="Phobius"/>
    </source>
</evidence>
<dbReference type="Pfam" id="PF03924">
    <property type="entry name" value="CHASE"/>
    <property type="match status" value="1"/>
</dbReference>
<dbReference type="Pfam" id="PF05231">
    <property type="entry name" value="MASE1"/>
    <property type="match status" value="1"/>
</dbReference>
<evidence type="ECO:0000256" key="10">
    <source>
        <dbReference type="ARBA" id="ARBA00022840"/>
    </source>
</evidence>
<evidence type="ECO:0000313" key="19">
    <source>
        <dbReference type="EMBL" id="AYM85237.1"/>
    </source>
</evidence>
<evidence type="ECO:0000259" key="16">
    <source>
        <dbReference type="PROSITE" id="PS50109"/>
    </source>
</evidence>
<evidence type="ECO:0000313" key="20">
    <source>
        <dbReference type="Proteomes" id="UP000279995"/>
    </source>
</evidence>
<evidence type="ECO:0000256" key="8">
    <source>
        <dbReference type="ARBA" id="ARBA00022741"/>
    </source>
</evidence>
<dbReference type="PROSITE" id="PS50839">
    <property type="entry name" value="CHASE"/>
    <property type="match status" value="1"/>
</dbReference>
<dbReference type="Proteomes" id="UP000279995">
    <property type="component" value="Chromosome I"/>
</dbReference>
<dbReference type="Pfam" id="PF00072">
    <property type="entry name" value="Response_reg"/>
    <property type="match status" value="1"/>
</dbReference>
<keyword evidence="13 15" id="KW-0472">Membrane</keyword>
<dbReference type="Pfam" id="PF00512">
    <property type="entry name" value="HisKA"/>
    <property type="match status" value="1"/>
</dbReference>
<keyword evidence="9" id="KW-0418">Kinase</keyword>
<proteinExistence type="predicted"/>
<sequence>MKNFNSKYHSVIFYIIFSLAYFLIGISLTKLAFNTQIIPVWLPAGIALVGCYMWWWRFIPALFIAAFAFNFNIFDSTAHDMVLVGNTFSQAMYIAIGIVLQAMVGAGLLKYWLGHPLYFKKRASIIYFIFVVGIAVSLISANFGVFALSQFNSAYDIKDHWQNVLFWWLGDSLGVIIATPLLLVLTQFKGQNRPISPLPTLAVCSILFVSVAVTTQLYNQENRQNTVKVAEREAHIIENSLYRYINQSLIAVQSLASQVQSNPDLNQQDFYAYASELLTQHSFIKALSWNQKIAQSERASFTQEVADIYHLDFEIVGEPLEPDDPMVIVKYIAPFNGNQKAVGFNVYSNPDRKASLVNPAIRYQPVSTKIIQLVQTAEPEPAYLLFAPVYEQQQQKAIIKGYATGVFLVRNIIEQAINEQQSEMFSIAFYEDVNKPAFYSNYGKSLNIAQGSRVMKLKLSFGGQIWNAHLALKEKYLAPHNNQLTLYLMALQLVVCALILIVLLLFNQQQIALTRKVAERTHSLAQAKKQSDLANQAKSRFLANMSHEIRTPLNAVIGFSSLARKEDNAHTLIGYLDKINSSSKSLLNLINDILDISKIESHKLKLESTAFDLHAIIKRINTMFEASAANKGIGWQVSSHLPVDTWYVGDPLRFEQVVLNLCSNAIKFTEQGKVNVDFSGEFISTDKVKITVTVTDTGIGIEPTQQSKLFSAFTQADDSTSRRYGGTGLGLTVVKELSKLMGGNVTLQSEPNVGSTFKFDVELRTSPVQEQAELVYSGTKLAALKVLVAEDNPVNQMVIKAMLGSLGIVAHIVENGEAAVDIAKEQHFDLVLMDCQMPIMDGYRATALIRQFKSEVELPIIALTADVMPEDKAHAQAVGFNQHLAKPLELVKLTACLAQYAEIEEH</sequence>
<comment type="catalytic activity">
    <reaction evidence="1">
        <text>ATP + protein L-histidine = ADP + protein N-phospho-L-histidine.</text>
        <dbReference type="EC" id="2.7.13.3"/>
    </reaction>
</comment>
<feature type="transmembrane region" description="Helical" evidence="15">
    <location>
        <begin position="45"/>
        <end position="71"/>
    </location>
</feature>
<evidence type="ECO:0000256" key="2">
    <source>
        <dbReference type="ARBA" id="ARBA00004651"/>
    </source>
</evidence>
<dbReference type="PRINTS" id="PR00344">
    <property type="entry name" value="BCTRLSENSOR"/>
</dbReference>
<keyword evidence="6" id="KW-0808">Transferase</keyword>
<dbReference type="SUPFAM" id="SSF52172">
    <property type="entry name" value="CheY-like"/>
    <property type="match status" value="1"/>
</dbReference>
<dbReference type="PANTHER" id="PTHR45339:SF1">
    <property type="entry name" value="HYBRID SIGNAL TRANSDUCTION HISTIDINE KINASE J"/>
    <property type="match status" value="1"/>
</dbReference>
<feature type="transmembrane region" description="Helical" evidence="15">
    <location>
        <begin position="165"/>
        <end position="186"/>
    </location>
</feature>
<feature type="transmembrane region" description="Helical" evidence="15">
    <location>
        <begin position="12"/>
        <end position="33"/>
    </location>
</feature>
<dbReference type="Gene3D" id="3.40.50.2300">
    <property type="match status" value="1"/>
</dbReference>
<evidence type="ECO:0000256" key="1">
    <source>
        <dbReference type="ARBA" id="ARBA00000085"/>
    </source>
</evidence>
<evidence type="ECO:0000259" key="18">
    <source>
        <dbReference type="PROSITE" id="PS50839"/>
    </source>
</evidence>
<dbReference type="FunFam" id="1.10.287.130:FF:000004">
    <property type="entry name" value="Ethylene receptor 1"/>
    <property type="match status" value="1"/>
</dbReference>
<evidence type="ECO:0000256" key="12">
    <source>
        <dbReference type="ARBA" id="ARBA00023012"/>
    </source>
</evidence>
<protein>
    <recommendedName>
        <fullName evidence="3">histidine kinase</fullName>
        <ecNumber evidence="3">2.7.13.3</ecNumber>
    </recommendedName>
</protein>
<comment type="subcellular location">
    <subcellularLocation>
        <location evidence="2">Cell membrane</location>
        <topology evidence="2">Multi-pass membrane protein</topology>
    </subcellularLocation>
</comment>
<keyword evidence="11 15" id="KW-1133">Transmembrane helix</keyword>
<dbReference type="PANTHER" id="PTHR45339">
    <property type="entry name" value="HYBRID SIGNAL TRANSDUCTION HISTIDINE KINASE J"/>
    <property type="match status" value="1"/>
</dbReference>
<evidence type="ECO:0000256" key="14">
    <source>
        <dbReference type="PROSITE-ProRule" id="PRU00169"/>
    </source>
</evidence>
<evidence type="ECO:0000256" key="5">
    <source>
        <dbReference type="ARBA" id="ARBA00022553"/>
    </source>
</evidence>
<dbReference type="Gene3D" id="3.30.565.10">
    <property type="entry name" value="Histidine kinase-like ATPase, C-terminal domain"/>
    <property type="match status" value="1"/>
</dbReference>
<dbReference type="Pfam" id="PF02518">
    <property type="entry name" value="HATPase_c"/>
    <property type="match status" value="1"/>
</dbReference>